<keyword evidence="4" id="KW-0233">DNA recombination</keyword>
<accession>A0A149PNN9</accession>
<dbReference type="InterPro" id="IPR006120">
    <property type="entry name" value="Resolvase_HTH_dom"/>
</dbReference>
<evidence type="ECO:0000313" key="9">
    <source>
        <dbReference type="Proteomes" id="UP000075613"/>
    </source>
</evidence>
<keyword evidence="9" id="KW-1185">Reference proteome</keyword>
<dbReference type="PANTHER" id="PTHR30461">
    <property type="entry name" value="DNA-INVERTASE FROM LAMBDOID PROPHAGE"/>
    <property type="match status" value="1"/>
</dbReference>
<dbReference type="InterPro" id="IPR036162">
    <property type="entry name" value="Resolvase-like_N_sf"/>
</dbReference>
<evidence type="ECO:0000313" key="8">
    <source>
        <dbReference type="EMBL" id="KXU86642.1"/>
    </source>
</evidence>
<organism evidence="8 9">
    <name type="scientific">Paraburkholderia monticola</name>
    <dbReference type="NCBI Taxonomy" id="1399968"/>
    <lineage>
        <taxon>Bacteria</taxon>
        <taxon>Pseudomonadati</taxon>
        <taxon>Pseudomonadota</taxon>
        <taxon>Betaproteobacteria</taxon>
        <taxon>Burkholderiales</taxon>
        <taxon>Burkholderiaceae</taxon>
        <taxon>Paraburkholderia</taxon>
    </lineage>
</organism>
<dbReference type="GO" id="GO:0015074">
    <property type="term" value="P:DNA integration"/>
    <property type="evidence" value="ECO:0007669"/>
    <property type="project" value="UniProtKB-KW"/>
</dbReference>
<evidence type="ECO:0000256" key="5">
    <source>
        <dbReference type="PIRSR" id="PIRSR606118-50"/>
    </source>
</evidence>
<dbReference type="PROSITE" id="PS51736">
    <property type="entry name" value="RECOMBINASES_3"/>
    <property type="match status" value="1"/>
</dbReference>
<evidence type="ECO:0000256" key="4">
    <source>
        <dbReference type="ARBA" id="ARBA00023172"/>
    </source>
</evidence>
<dbReference type="PROSITE" id="PS00398">
    <property type="entry name" value="RECOMBINASES_2"/>
    <property type="match status" value="1"/>
</dbReference>
<comment type="caution">
    <text evidence="8">The sequence shown here is derived from an EMBL/GenBank/DDBJ whole genome shotgun (WGS) entry which is preliminary data.</text>
</comment>
<evidence type="ECO:0000256" key="1">
    <source>
        <dbReference type="ARBA" id="ARBA00009913"/>
    </source>
</evidence>
<sequence length="196" mass="21034">MSRTFLYARVSTGEQTTANQLHEAKTKGFTVDAKRTVEETISGSVAAMDRPKFKALVEHKLDDGDKLIVTKLDRLGRNTSDVLATVERLAAMGVRLHCLALEGVDLTSAAGKLHMTVLAAVAQFERDLLIERTHAGLARARAEGRKGGRPDALTDAQKAEIRAALAAGDTSARALAKQYGVAPNTILKVSREEAAE</sequence>
<keyword evidence="3" id="KW-0238">DNA-binding</keyword>
<feature type="active site" description="O-(5'-phospho-DNA)-serine intermediate" evidence="5 6">
    <location>
        <position position="11"/>
    </location>
</feature>
<comment type="similarity">
    <text evidence="1">Belongs to the site-specific recombinase resolvase family.</text>
</comment>
<dbReference type="Gene3D" id="3.40.50.1390">
    <property type="entry name" value="Resolvase, N-terminal catalytic domain"/>
    <property type="match status" value="1"/>
</dbReference>
<protein>
    <submittedName>
        <fullName evidence="8">Resolvase</fullName>
    </submittedName>
</protein>
<evidence type="ECO:0000256" key="2">
    <source>
        <dbReference type="ARBA" id="ARBA00022908"/>
    </source>
</evidence>
<name>A0A149PNN9_9BURK</name>
<proteinExistence type="inferred from homology"/>
<dbReference type="Pfam" id="PF00239">
    <property type="entry name" value="Resolvase"/>
    <property type="match status" value="1"/>
</dbReference>
<dbReference type="STRING" id="1399968.CI15_18975"/>
<dbReference type="AlphaFoldDB" id="A0A149PNN9"/>
<reference evidence="8 9" key="1">
    <citation type="journal article" date="2015" name="Int. J. Syst. Evol. Microbiol.">
        <title>Burkholderia monticola sp. nov., isolated from mountain soil.</title>
        <authorList>
            <person name="Baek I."/>
            <person name="Seo B."/>
            <person name="Lee I."/>
            <person name="Yi H."/>
            <person name="Chun J."/>
        </authorList>
    </citation>
    <scope>NUCLEOTIDE SEQUENCE [LARGE SCALE GENOMIC DNA]</scope>
    <source>
        <strain evidence="8 9">JC2948</strain>
    </source>
</reference>
<keyword evidence="2" id="KW-0229">DNA integration</keyword>
<dbReference type="CDD" id="cd03768">
    <property type="entry name" value="SR_ResInv"/>
    <property type="match status" value="1"/>
</dbReference>
<feature type="domain" description="Resolvase/invertase-type recombinase catalytic" evidence="7">
    <location>
        <begin position="3"/>
        <end position="144"/>
    </location>
</feature>
<dbReference type="SUPFAM" id="SSF53041">
    <property type="entry name" value="Resolvase-like"/>
    <property type="match status" value="1"/>
</dbReference>
<dbReference type="InterPro" id="IPR006118">
    <property type="entry name" value="Recombinase_CS"/>
</dbReference>
<evidence type="ECO:0000256" key="3">
    <source>
        <dbReference type="ARBA" id="ARBA00023125"/>
    </source>
</evidence>
<dbReference type="InterPro" id="IPR006119">
    <property type="entry name" value="Resolv_N"/>
</dbReference>
<dbReference type="PANTHER" id="PTHR30461:SF2">
    <property type="entry name" value="SERINE RECOMBINASE PINE-RELATED"/>
    <property type="match status" value="1"/>
</dbReference>
<dbReference type="InterPro" id="IPR050639">
    <property type="entry name" value="SSR_resolvase"/>
</dbReference>
<dbReference type="RefSeq" id="WP_062129919.1">
    <property type="nucleotide sequence ID" value="NZ_LRBG01000022.1"/>
</dbReference>
<dbReference type="Pfam" id="PF02796">
    <property type="entry name" value="HTH_7"/>
    <property type="match status" value="1"/>
</dbReference>
<dbReference type="PROSITE" id="PS00397">
    <property type="entry name" value="RECOMBINASES_1"/>
    <property type="match status" value="1"/>
</dbReference>
<dbReference type="SMART" id="SM00857">
    <property type="entry name" value="Resolvase"/>
    <property type="match status" value="1"/>
</dbReference>
<dbReference type="GO" id="GO:0003677">
    <property type="term" value="F:DNA binding"/>
    <property type="evidence" value="ECO:0007669"/>
    <property type="project" value="UniProtKB-KW"/>
</dbReference>
<evidence type="ECO:0000259" key="7">
    <source>
        <dbReference type="PROSITE" id="PS51736"/>
    </source>
</evidence>
<dbReference type="Gene3D" id="1.10.10.60">
    <property type="entry name" value="Homeodomain-like"/>
    <property type="match status" value="1"/>
</dbReference>
<dbReference type="OrthoDB" id="8585334at2"/>
<dbReference type="GO" id="GO:0000150">
    <property type="term" value="F:DNA strand exchange activity"/>
    <property type="evidence" value="ECO:0007669"/>
    <property type="project" value="InterPro"/>
</dbReference>
<dbReference type="Proteomes" id="UP000075613">
    <property type="component" value="Unassembled WGS sequence"/>
</dbReference>
<gene>
    <name evidence="8" type="ORF">CI15_18975</name>
</gene>
<dbReference type="EMBL" id="LRBG01000022">
    <property type="protein sequence ID" value="KXU86642.1"/>
    <property type="molecule type" value="Genomic_DNA"/>
</dbReference>
<evidence type="ECO:0000256" key="6">
    <source>
        <dbReference type="PROSITE-ProRule" id="PRU10137"/>
    </source>
</evidence>